<dbReference type="GO" id="GO:0050664">
    <property type="term" value="F:oxidoreductase activity, acting on NAD(P)H, oxygen as acceptor"/>
    <property type="evidence" value="ECO:0007669"/>
    <property type="project" value="TreeGrafter"/>
</dbReference>
<sequence length="283" mass="29648">MALSDLTPLASGTTAVITGGANGIGLAVARQLAGAGMQLVLADRNEDALTAARAELGDGPDLITHALDVSDAGALDALAARVAADCGPVTFLMNNAGAGMNPGKPWENGDKWRDLLAINLGGVINGVQAFVPHMLAHGQAGFVVNTGSKQGITLPPGNSAYNVSKAGVKAFTEMLAHELRSLEGGALSAHLLVPGFTYTGMISQFLPEKPPAAWTSEQVADFLFDALGRDEFYILCPDNDVDRQTDEKRIAWTAGDMIENRPPLSRWHKDYAAAFEAFMASGS</sequence>
<dbReference type="CDD" id="cd05233">
    <property type="entry name" value="SDR_c"/>
    <property type="match status" value="1"/>
</dbReference>
<dbReference type="PANTHER" id="PTHR43008">
    <property type="entry name" value="BENZIL REDUCTASE"/>
    <property type="match status" value="1"/>
</dbReference>
<comment type="similarity">
    <text evidence="1 3">Belongs to the short-chain dehydrogenases/reductases (SDR) family.</text>
</comment>
<dbReference type="PRINTS" id="PR00080">
    <property type="entry name" value="SDRFAMILY"/>
</dbReference>
<dbReference type="InterPro" id="IPR002347">
    <property type="entry name" value="SDR_fam"/>
</dbReference>
<dbReference type="PROSITE" id="PS00061">
    <property type="entry name" value="ADH_SHORT"/>
    <property type="match status" value="1"/>
</dbReference>
<dbReference type="PRINTS" id="PR00081">
    <property type="entry name" value="GDHRDH"/>
</dbReference>
<dbReference type="InterPro" id="IPR020904">
    <property type="entry name" value="Sc_DH/Rdtase_CS"/>
</dbReference>
<dbReference type="Proteomes" id="UP000470384">
    <property type="component" value="Unassembled WGS sequence"/>
</dbReference>
<dbReference type="SUPFAM" id="SSF51735">
    <property type="entry name" value="NAD(P)-binding Rossmann-fold domains"/>
    <property type="match status" value="1"/>
</dbReference>
<dbReference type="AlphaFoldDB" id="A0A845QCD1"/>
<feature type="domain" description="Ketoreductase" evidence="4">
    <location>
        <begin position="13"/>
        <end position="195"/>
    </location>
</feature>
<keyword evidence="2" id="KW-0560">Oxidoreductase</keyword>
<organism evidence="5 6">
    <name type="scientific">Pyruvatibacter mobilis</name>
    <dbReference type="NCBI Taxonomy" id="1712261"/>
    <lineage>
        <taxon>Bacteria</taxon>
        <taxon>Pseudomonadati</taxon>
        <taxon>Pseudomonadota</taxon>
        <taxon>Alphaproteobacteria</taxon>
        <taxon>Hyphomicrobiales</taxon>
        <taxon>Parvibaculaceae</taxon>
        <taxon>Pyruvatibacter</taxon>
    </lineage>
</organism>
<protein>
    <submittedName>
        <fullName evidence="5">SDR family NAD(P)-dependent oxidoreductase</fullName>
    </submittedName>
</protein>
<dbReference type="Gene3D" id="3.40.50.720">
    <property type="entry name" value="NAD(P)-binding Rossmann-like Domain"/>
    <property type="match status" value="1"/>
</dbReference>
<dbReference type="RefSeq" id="WP_160588043.1">
    <property type="nucleotide sequence ID" value="NZ_BMHN01000001.1"/>
</dbReference>
<accession>A0A845QCD1</accession>
<dbReference type="EMBL" id="WXYQ01000006">
    <property type="protein sequence ID" value="NBG96094.1"/>
    <property type="molecule type" value="Genomic_DNA"/>
</dbReference>
<dbReference type="PANTHER" id="PTHR43008:SF7">
    <property type="entry name" value="SHORT CHAIN DEHYDROGENASE_REDUCTASE (AFU_ORTHOLOGUE AFUA_2G00830)"/>
    <property type="match status" value="1"/>
</dbReference>
<evidence type="ECO:0000259" key="4">
    <source>
        <dbReference type="SMART" id="SM00822"/>
    </source>
</evidence>
<dbReference type="InterPro" id="IPR036291">
    <property type="entry name" value="NAD(P)-bd_dom_sf"/>
</dbReference>
<proteinExistence type="inferred from homology"/>
<keyword evidence="6" id="KW-1185">Reference proteome</keyword>
<evidence type="ECO:0000256" key="3">
    <source>
        <dbReference type="RuleBase" id="RU000363"/>
    </source>
</evidence>
<dbReference type="OrthoDB" id="4690547at2"/>
<dbReference type="InterPro" id="IPR057326">
    <property type="entry name" value="KR_dom"/>
</dbReference>
<dbReference type="SMART" id="SM00822">
    <property type="entry name" value="PKS_KR"/>
    <property type="match status" value="1"/>
</dbReference>
<evidence type="ECO:0000256" key="1">
    <source>
        <dbReference type="ARBA" id="ARBA00006484"/>
    </source>
</evidence>
<name>A0A845QCD1_9HYPH</name>
<evidence type="ECO:0000313" key="6">
    <source>
        <dbReference type="Proteomes" id="UP000470384"/>
    </source>
</evidence>
<dbReference type="GeneID" id="300654805"/>
<gene>
    <name evidence="5" type="ORF">GTQ45_10160</name>
</gene>
<dbReference type="Pfam" id="PF00106">
    <property type="entry name" value="adh_short"/>
    <property type="match status" value="1"/>
</dbReference>
<reference evidence="5 6" key="1">
    <citation type="journal article" date="2016" name="Int. J. Syst. Evol. Microbiol.">
        <title>Pyruvatibacter mobilis gen. nov., sp. nov., a marine bacterium from the culture broth of Picochlorum sp. 122.</title>
        <authorList>
            <person name="Wang G."/>
            <person name="Tang M."/>
            <person name="Wu H."/>
            <person name="Dai S."/>
            <person name="Li T."/>
            <person name="Chen C."/>
            <person name="He H."/>
            <person name="Fan J."/>
            <person name="Xiang W."/>
            <person name="Li X."/>
        </authorList>
    </citation>
    <scope>NUCLEOTIDE SEQUENCE [LARGE SCALE GENOMIC DNA]</scope>
    <source>
        <strain evidence="5 6">GYP-11</strain>
    </source>
</reference>
<evidence type="ECO:0000256" key="2">
    <source>
        <dbReference type="ARBA" id="ARBA00023002"/>
    </source>
</evidence>
<comment type="caution">
    <text evidence="5">The sequence shown here is derived from an EMBL/GenBank/DDBJ whole genome shotgun (WGS) entry which is preliminary data.</text>
</comment>
<evidence type="ECO:0000313" key="5">
    <source>
        <dbReference type="EMBL" id="NBG96094.1"/>
    </source>
</evidence>